<keyword evidence="4" id="KW-1185">Reference proteome</keyword>
<reference evidence="3 4" key="1">
    <citation type="submission" date="2019-07" db="EMBL/GenBank/DDBJ databases">
        <authorList>
            <person name="Kim J."/>
        </authorList>
    </citation>
    <scope>NUCLEOTIDE SEQUENCE [LARGE SCALE GENOMIC DNA]</scope>
    <source>
        <strain evidence="3 4">N4</strain>
    </source>
</reference>
<gene>
    <name evidence="3" type="ORF">FPZ44_01710</name>
</gene>
<dbReference type="AlphaFoldDB" id="A0A559IW67"/>
<dbReference type="PANTHER" id="PTHR39184:SF1">
    <property type="entry name" value="PBSX PHAGE TERMINASE LARGE SUBUNIT"/>
    <property type="match status" value="1"/>
</dbReference>
<evidence type="ECO:0000259" key="1">
    <source>
        <dbReference type="Pfam" id="PF04466"/>
    </source>
</evidence>
<organism evidence="3 4">
    <name type="scientific">Paenibacillus agilis</name>
    <dbReference type="NCBI Taxonomy" id="3020863"/>
    <lineage>
        <taxon>Bacteria</taxon>
        <taxon>Bacillati</taxon>
        <taxon>Bacillota</taxon>
        <taxon>Bacilli</taxon>
        <taxon>Bacillales</taxon>
        <taxon>Paenibacillaceae</taxon>
        <taxon>Paenibacillus</taxon>
    </lineage>
</organism>
<feature type="domain" description="Phage terminase large subunit N-terminal" evidence="1">
    <location>
        <begin position="30"/>
        <end position="227"/>
    </location>
</feature>
<dbReference type="InterPro" id="IPR027417">
    <property type="entry name" value="P-loop_NTPase"/>
</dbReference>
<comment type="caution">
    <text evidence="3">The sequence shown here is derived from an EMBL/GenBank/DDBJ whole genome shotgun (WGS) entry which is preliminary data.</text>
</comment>
<dbReference type="InterPro" id="IPR035413">
    <property type="entry name" value="Terminase_L_C"/>
</dbReference>
<dbReference type="OrthoDB" id="9768556at2"/>
<dbReference type="NCBIfam" id="TIGR01547">
    <property type="entry name" value="phage_term_2"/>
    <property type="match status" value="1"/>
</dbReference>
<evidence type="ECO:0000259" key="2">
    <source>
        <dbReference type="Pfam" id="PF17288"/>
    </source>
</evidence>
<dbReference type="Proteomes" id="UP000318102">
    <property type="component" value="Unassembled WGS sequence"/>
</dbReference>
<dbReference type="EMBL" id="VNJK01000001">
    <property type="protein sequence ID" value="TVX91888.1"/>
    <property type="molecule type" value="Genomic_DNA"/>
</dbReference>
<accession>A0A559IW67</accession>
<dbReference type="Gene3D" id="3.40.50.300">
    <property type="entry name" value="P-loop containing nucleotide triphosphate hydrolases"/>
    <property type="match status" value="1"/>
</dbReference>
<protein>
    <submittedName>
        <fullName evidence="3">PBSX family phage terminase large subunit</fullName>
    </submittedName>
</protein>
<evidence type="ECO:0000313" key="3">
    <source>
        <dbReference type="EMBL" id="TVX91888.1"/>
    </source>
</evidence>
<dbReference type="InterPro" id="IPR035412">
    <property type="entry name" value="Terminase_L_N"/>
</dbReference>
<evidence type="ECO:0000313" key="4">
    <source>
        <dbReference type="Proteomes" id="UP000318102"/>
    </source>
</evidence>
<dbReference type="InterPro" id="IPR006437">
    <property type="entry name" value="Phage_terminase_lsu"/>
</dbReference>
<dbReference type="InterPro" id="IPR052380">
    <property type="entry name" value="Viral_DNA_packaging_terminase"/>
</dbReference>
<sequence length="415" mass="48106">MTRVTMSSLIAPHFYGVHHDIKEGLYTHYWLKGGRGSTKSSFVSIETIKGMMEDPLANAMAIRKVKQTLRDSVFEQYVWAIERLQVSHLWEIPKSKLELTYLPTGQKIWFRGADNVTKLKSTKLAKGYFKYVWYEEVDEFAGMEEIRSINQSLLRGGTKFVVFYTFNPPQTLRHWVNAELTEVRHDRLIHHSTYISVPSQWLGKPFVIEAEHLKATRLDRYEHEYMGAVTGVGGEVFRNVSFRTITDEEIGSFDRVKRGLDFGYANDPSHYTVCHYDKTRRRLYIFYEVHKTQMSNKQLVDHIREENKLNQSVTADSAEPRTINELKGHGLRITRAVKGPDSVAYGIKFLQDLEEIVIDPIRCPNTKREFYRYELAPDGSGGYKAGYPDKDNHSIDAVRYALEDEMNRSSITILR</sequence>
<dbReference type="Pfam" id="PF04466">
    <property type="entry name" value="Terminase_3"/>
    <property type="match status" value="1"/>
</dbReference>
<dbReference type="PANTHER" id="PTHR39184">
    <property type="match status" value="1"/>
</dbReference>
<dbReference type="Gene3D" id="3.30.420.280">
    <property type="match status" value="1"/>
</dbReference>
<name>A0A559IW67_9BACL</name>
<feature type="domain" description="Phage terminase large subunit C-terminal" evidence="2">
    <location>
        <begin position="261"/>
        <end position="404"/>
    </location>
</feature>
<dbReference type="RefSeq" id="WP_144986820.1">
    <property type="nucleotide sequence ID" value="NZ_VNJK01000001.1"/>
</dbReference>
<dbReference type="Pfam" id="PF17288">
    <property type="entry name" value="Terminase_3C"/>
    <property type="match status" value="1"/>
</dbReference>
<proteinExistence type="predicted"/>